<keyword evidence="1" id="KW-1133">Transmembrane helix</keyword>
<organism evidence="4 5">
    <name type="scientific">Chitinophaga dinghuensis</name>
    <dbReference type="NCBI Taxonomy" id="1539050"/>
    <lineage>
        <taxon>Bacteria</taxon>
        <taxon>Pseudomonadati</taxon>
        <taxon>Bacteroidota</taxon>
        <taxon>Chitinophagia</taxon>
        <taxon>Chitinophagales</taxon>
        <taxon>Chitinophagaceae</taxon>
        <taxon>Chitinophaga</taxon>
    </lineage>
</organism>
<feature type="transmembrane region" description="Helical" evidence="1">
    <location>
        <begin position="116"/>
        <end position="135"/>
    </location>
</feature>
<dbReference type="Gene3D" id="3.55.50.30">
    <property type="match status" value="1"/>
</dbReference>
<dbReference type="GO" id="GO:0016989">
    <property type="term" value="F:sigma factor antagonist activity"/>
    <property type="evidence" value="ECO:0007669"/>
    <property type="project" value="TreeGrafter"/>
</dbReference>
<evidence type="ECO:0000259" key="3">
    <source>
        <dbReference type="Pfam" id="PF16344"/>
    </source>
</evidence>
<evidence type="ECO:0000313" key="4">
    <source>
        <dbReference type="EMBL" id="RAJ87595.1"/>
    </source>
</evidence>
<evidence type="ECO:0000313" key="5">
    <source>
        <dbReference type="Proteomes" id="UP000249819"/>
    </source>
</evidence>
<accession>A0A327WAM9</accession>
<dbReference type="PANTHER" id="PTHR30273:SF2">
    <property type="entry name" value="PROTEIN FECR"/>
    <property type="match status" value="1"/>
</dbReference>
<dbReference type="RefSeq" id="WP_111590275.1">
    <property type="nucleotide sequence ID" value="NZ_QLMA01000001.1"/>
</dbReference>
<keyword evidence="1" id="KW-0472">Membrane</keyword>
<protein>
    <submittedName>
        <fullName evidence="4">FecR protein</fullName>
    </submittedName>
</protein>
<reference evidence="4 5" key="1">
    <citation type="submission" date="2018-06" db="EMBL/GenBank/DDBJ databases">
        <title>Genomic Encyclopedia of Archaeal and Bacterial Type Strains, Phase II (KMG-II): from individual species to whole genera.</title>
        <authorList>
            <person name="Goeker M."/>
        </authorList>
    </citation>
    <scope>NUCLEOTIDE SEQUENCE [LARGE SCALE GENOMIC DNA]</scope>
    <source>
        <strain evidence="4 5">DSM 29821</strain>
    </source>
</reference>
<feature type="domain" description="FecR protein" evidence="2">
    <location>
        <begin position="201"/>
        <end position="296"/>
    </location>
</feature>
<dbReference type="InterPro" id="IPR006860">
    <property type="entry name" value="FecR"/>
</dbReference>
<dbReference type="OrthoDB" id="643697at2"/>
<name>A0A327WAM9_9BACT</name>
<dbReference type="Gene3D" id="2.60.120.1440">
    <property type="match status" value="1"/>
</dbReference>
<dbReference type="Proteomes" id="UP000249819">
    <property type="component" value="Unassembled WGS sequence"/>
</dbReference>
<dbReference type="PANTHER" id="PTHR30273">
    <property type="entry name" value="PERIPLASMIC SIGNAL SENSOR AND SIGMA FACTOR ACTIVATOR FECR-RELATED"/>
    <property type="match status" value="1"/>
</dbReference>
<dbReference type="AlphaFoldDB" id="A0A327WAM9"/>
<evidence type="ECO:0000256" key="1">
    <source>
        <dbReference type="SAM" id="Phobius"/>
    </source>
</evidence>
<keyword evidence="5" id="KW-1185">Reference proteome</keyword>
<dbReference type="InterPro" id="IPR032508">
    <property type="entry name" value="FecR_C"/>
</dbReference>
<evidence type="ECO:0000259" key="2">
    <source>
        <dbReference type="Pfam" id="PF04773"/>
    </source>
</evidence>
<sequence>MEHSDIEILSGILSGALQPQDAIVQSWLQEDPARSVLLKEPAELRRLLEELQQQRSFDADAMWGRFVVAHQMEHEQASGDTAGLGYAEEVDNKGRHAVIETGPATGKVVWMRYRRAIGWAAAVILLLGGVMFWRMRSVESSHEKGLVAAAQKPVGNYAVLRAGKEEVDLHGGDSSFVLGGNQVQVQGGSMQVAATKPVEYTLTTPRGAAYQVQLPDGSKAWLNAASSITYPSAFTGGERVVTVSGEVYLDVAAVASQPFIVHTRGQEIRVLGTAFCVRDYEEDQQQLTTLVSGKVQVVADGKQQLLQPGEQAVLKDGRMQVQQVNTEEYTSWKDGWIRFNNKPLNSILQTISRWYNVDINTEHQLVSGQFFTCYLDKNQSLGELLQSLNNSTNQFSFSLQGSTITVTKK</sequence>
<proteinExistence type="predicted"/>
<gene>
    <name evidence="4" type="ORF">CLV59_101354</name>
</gene>
<dbReference type="Pfam" id="PF16344">
    <property type="entry name" value="FecR_C"/>
    <property type="match status" value="1"/>
</dbReference>
<dbReference type="EMBL" id="QLMA01000001">
    <property type="protein sequence ID" value="RAJ87595.1"/>
    <property type="molecule type" value="Genomic_DNA"/>
</dbReference>
<feature type="domain" description="Protein FecR C-terminal" evidence="3">
    <location>
        <begin position="337"/>
        <end position="406"/>
    </location>
</feature>
<dbReference type="InterPro" id="IPR012373">
    <property type="entry name" value="Ferrdict_sens_TM"/>
</dbReference>
<dbReference type="Pfam" id="PF04773">
    <property type="entry name" value="FecR"/>
    <property type="match status" value="1"/>
</dbReference>
<comment type="caution">
    <text evidence="4">The sequence shown here is derived from an EMBL/GenBank/DDBJ whole genome shotgun (WGS) entry which is preliminary data.</text>
</comment>
<keyword evidence="1" id="KW-0812">Transmembrane</keyword>